<dbReference type="EMBL" id="CP001101">
    <property type="protein sequence ID" value="ACE03759.1"/>
    <property type="molecule type" value="Genomic_DNA"/>
</dbReference>
<dbReference type="InterPro" id="IPR005255">
    <property type="entry name" value="PdxA_fam"/>
</dbReference>
<dbReference type="KEGG" id="cpb:Cphamn1_0808"/>
<dbReference type="eggNOG" id="COG1995">
    <property type="taxonomic scope" value="Bacteria"/>
</dbReference>
<keyword evidence="2 4" id="KW-0560">Oxidoreductase</keyword>
<dbReference type="SUPFAM" id="SSF53659">
    <property type="entry name" value="Isocitrate/Isopropylmalate dehydrogenase-like"/>
    <property type="match status" value="1"/>
</dbReference>
<dbReference type="HOGENOM" id="CLU_040168_0_0_10"/>
<dbReference type="GO" id="GO:0046872">
    <property type="term" value="F:metal ion binding"/>
    <property type="evidence" value="ECO:0007669"/>
    <property type="project" value="UniProtKB-KW"/>
</dbReference>
<organism evidence="4">
    <name type="scientific">Chlorobium phaeobacteroides (strain BS1)</name>
    <dbReference type="NCBI Taxonomy" id="331678"/>
    <lineage>
        <taxon>Bacteria</taxon>
        <taxon>Pseudomonadati</taxon>
        <taxon>Chlorobiota</taxon>
        <taxon>Chlorobiia</taxon>
        <taxon>Chlorobiales</taxon>
        <taxon>Chlorobiaceae</taxon>
        <taxon>Chlorobium/Pelodictyon group</taxon>
        <taxon>Chlorobium</taxon>
    </lineage>
</organism>
<dbReference type="Gene3D" id="3.40.718.10">
    <property type="entry name" value="Isopropylmalate Dehydrogenase"/>
    <property type="match status" value="1"/>
</dbReference>
<evidence type="ECO:0000313" key="4">
    <source>
        <dbReference type="EMBL" id="ACE03759.1"/>
    </source>
</evidence>
<gene>
    <name evidence="4" type="ordered locus">Cphamn1_0808</name>
</gene>
<dbReference type="PANTHER" id="PTHR30004:SF6">
    <property type="entry name" value="D-THREONATE 4-PHOSPHATE DEHYDROGENASE"/>
    <property type="match status" value="1"/>
</dbReference>
<accession>B3ENY2</accession>
<dbReference type="PANTHER" id="PTHR30004">
    <property type="entry name" value="4-HYDROXYTHREONINE-4-PHOSPHATE DEHYDROGENASE"/>
    <property type="match status" value="1"/>
</dbReference>
<proteinExistence type="predicted"/>
<dbReference type="STRING" id="331678.Cphamn1_0808"/>
<dbReference type="GO" id="GO:0050570">
    <property type="term" value="F:4-hydroxythreonine-4-phosphate dehydrogenase activity"/>
    <property type="evidence" value="ECO:0007669"/>
    <property type="project" value="UniProtKB-EC"/>
</dbReference>
<keyword evidence="3" id="KW-0520">NAD</keyword>
<name>B3ENY2_CHLPB</name>
<reference evidence="4" key="1">
    <citation type="submission" date="2008-06" db="EMBL/GenBank/DDBJ databases">
        <title>Complete sequence of Chlorobium phaeobacteroides BS1.</title>
        <authorList>
            <consortium name="US DOE Joint Genome Institute"/>
            <person name="Lucas S."/>
            <person name="Copeland A."/>
            <person name="Lapidus A."/>
            <person name="Glavina del Rio T."/>
            <person name="Dalin E."/>
            <person name="Tice H."/>
            <person name="Bruce D."/>
            <person name="Goodwin L."/>
            <person name="Pitluck S."/>
            <person name="Schmutz J."/>
            <person name="Larimer F."/>
            <person name="Land M."/>
            <person name="Hauser L."/>
            <person name="Kyrpides N."/>
            <person name="Ovchinnikova G."/>
            <person name="Li T."/>
            <person name="Liu Z."/>
            <person name="Zhao F."/>
            <person name="Overmann J."/>
            <person name="Bryant D.A."/>
            <person name="Richardson P."/>
        </authorList>
    </citation>
    <scope>NUCLEOTIDE SEQUENCE [LARGE SCALE GENOMIC DNA]</scope>
    <source>
        <strain evidence="4">BS1</strain>
    </source>
</reference>
<evidence type="ECO:0000256" key="2">
    <source>
        <dbReference type="ARBA" id="ARBA00023002"/>
    </source>
</evidence>
<dbReference type="OrthoDB" id="9801783at2"/>
<evidence type="ECO:0000256" key="1">
    <source>
        <dbReference type="ARBA" id="ARBA00022723"/>
    </source>
</evidence>
<sequence>MFTAWTIGDIHGIGPEIILKSFREFGQGRSRPLVVGSAEALRFYTVKLGLGVNIAAFTSFDAIRNASLSPDTLPVLSVSEPSEPIVPGTISAYAGDTAMKALDTASRLCLEGKTRALVTAPIHKEALAKAGYTNTGHTDYLAERCGEADPIMLFHDPLSALTVALATIHVPLRRVPGLIESMDFERFFAKLFYALRTDFRIPAPRIAVLGLNPHASDGGVMGSEERAVLQPCIQKIAKKEHIDGPFPADGFFGARGYNNYDAVVAMYHDQGLLPFKVLAFESGINVTIGLPIVRTSPDHGTGFDIAGLGKASSKSFIQAALLAEQIADNRERKSKVKG</sequence>
<evidence type="ECO:0000256" key="3">
    <source>
        <dbReference type="ARBA" id="ARBA00023027"/>
    </source>
</evidence>
<dbReference type="AlphaFoldDB" id="B3ENY2"/>
<dbReference type="Pfam" id="PF04166">
    <property type="entry name" value="PdxA"/>
    <property type="match status" value="1"/>
</dbReference>
<protein>
    <submittedName>
        <fullName evidence="4">4-hydroxythreonine-4-phosphate dehydrogenase</fullName>
        <ecNumber evidence="4">1.1.1.262</ecNumber>
    </submittedName>
</protein>
<dbReference type="GO" id="GO:0051287">
    <property type="term" value="F:NAD binding"/>
    <property type="evidence" value="ECO:0007669"/>
    <property type="project" value="InterPro"/>
</dbReference>
<dbReference type="NCBIfam" id="TIGR00557">
    <property type="entry name" value="pdxA"/>
    <property type="match status" value="1"/>
</dbReference>
<keyword evidence="1" id="KW-0479">Metal-binding</keyword>
<dbReference type="EC" id="1.1.1.262" evidence="4"/>